<protein>
    <submittedName>
        <fullName evidence="1">Cell well associated RhsD protein</fullName>
    </submittedName>
</protein>
<reference evidence="1 2" key="1">
    <citation type="journal article" date="2014" name="Genome Announc.">
        <title>Draft Genome Sequences of Marine Flavobacterium Algibacter lectus Strains SS8 and NR4.</title>
        <authorList>
            <person name="Takatani N."/>
            <person name="Nakanishi M."/>
            <person name="Meirelles P."/>
            <person name="Mino S."/>
            <person name="Suda W."/>
            <person name="Oshima K."/>
            <person name="Hattori M."/>
            <person name="Ohkuma M."/>
            <person name="Hosokawa M."/>
            <person name="Miyashita K."/>
            <person name="Thompson F.L."/>
            <person name="Niwa A."/>
            <person name="Sawabe T."/>
            <person name="Sawabe T."/>
        </authorList>
    </citation>
    <scope>NUCLEOTIDE SEQUENCE [LARGE SCALE GENOMIC DNA]</scope>
    <source>
        <strain evidence="1 2">JCM 19300</strain>
    </source>
</reference>
<dbReference type="EMBL" id="BBNQ01000017">
    <property type="protein sequence ID" value="GAL64232.1"/>
    <property type="molecule type" value="Genomic_DNA"/>
</dbReference>
<gene>
    <name evidence="1" type="ORF">JCM19300_858</name>
</gene>
<proteinExistence type="predicted"/>
<dbReference type="PROSITE" id="PS51257">
    <property type="entry name" value="PROKAR_LIPOPROTEIN"/>
    <property type="match status" value="1"/>
</dbReference>
<dbReference type="InterPro" id="IPR021655">
    <property type="entry name" value="Put_metal-bd"/>
</dbReference>
<dbReference type="OrthoDB" id="2972467at2"/>
<dbReference type="AlphaFoldDB" id="A0A090W9M7"/>
<dbReference type="Pfam" id="PF11617">
    <property type="entry name" value="Cu-binding_MopE"/>
    <property type="match status" value="3"/>
</dbReference>
<comment type="caution">
    <text evidence="1">The sequence shown here is derived from an EMBL/GenBank/DDBJ whole genome shotgun (WGS) entry which is preliminary data.</text>
</comment>
<sequence>MKNRFLKIILPIMLLVTAVFIIGSGCSIGGTAEYNYWPDLDQDGFGDSSVNGVSYTSGDEPADYVLDNTDCDDTNANINPGATEIPDNLIDEDCNDLHAITFYYDNDGDGFGNPDVSEVIEVVLWEDTPENFVTNSADCNDKDPNVNPIADEIASNDIDDNCNGITDKDDILYVDADGDGYGSQVQAEKDGVYNALDCDDTNSKIHPYALEIKDGIDNDCDGIVDEVS</sequence>
<organism evidence="1 2">
    <name type="scientific">Algibacter lectus</name>
    <dbReference type="NCBI Taxonomy" id="221126"/>
    <lineage>
        <taxon>Bacteria</taxon>
        <taxon>Pseudomonadati</taxon>
        <taxon>Bacteroidota</taxon>
        <taxon>Flavobacteriia</taxon>
        <taxon>Flavobacteriales</taxon>
        <taxon>Flavobacteriaceae</taxon>
        <taxon>Algibacter</taxon>
    </lineage>
</organism>
<name>A0A090W9M7_9FLAO</name>
<accession>A0A090W9M7</accession>
<evidence type="ECO:0000313" key="2">
    <source>
        <dbReference type="Proteomes" id="UP000029644"/>
    </source>
</evidence>
<evidence type="ECO:0000313" key="1">
    <source>
        <dbReference type="EMBL" id="GAL64232.1"/>
    </source>
</evidence>
<dbReference type="Proteomes" id="UP000029644">
    <property type="component" value="Unassembled WGS sequence"/>
</dbReference>